<dbReference type="EMBL" id="JADNYJ010000129">
    <property type="protein sequence ID" value="KAF8881710.1"/>
    <property type="molecule type" value="Genomic_DNA"/>
</dbReference>
<gene>
    <name evidence="1" type="ORF">CPB84DRAFT_1791621</name>
</gene>
<organism evidence="1 2">
    <name type="scientific">Gymnopilus junonius</name>
    <name type="common">Spectacular rustgill mushroom</name>
    <name type="synonym">Gymnopilus spectabilis subsp. junonius</name>
    <dbReference type="NCBI Taxonomy" id="109634"/>
    <lineage>
        <taxon>Eukaryota</taxon>
        <taxon>Fungi</taxon>
        <taxon>Dikarya</taxon>
        <taxon>Basidiomycota</taxon>
        <taxon>Agaricomycotina</taxon>
        <taxon>Agaricomycetes</taxon>
        <taxon>Agaricomycetidae</taxon>
        <taxon>Agaricales</taxon>
        <taxon>Agaricineae</taxon>
        <taxon>Hymenogastraceae</taxon>
        <taxon>Gymnopilus</taxon>
    </lineage>
</organism>
<reference evidence="1" key="1">
    <citation type="submission" date="2020-11" db="EMBL/GenBank/DDBJ databases">
        <authorList>
            <consortium name="DOE Joint Genome Institute"/>
            <person name="Ahrendt S."/>
            <person name="Riley R."/>
            <person name="Andreopoulos W."/>
            <person name="LaButti K."/>
            <person name="Pangilinan J."/>
            <person name="Ruiz-duenas F.J."/>
            <person name="Barrasa J.M."/>
            <person name="Sanchez-Garcia M."/>
            <person name="Camarero S."/>
            <person name="Miyauchi S."/>
            <person name="Serrano A."/>
            <person name="Linde D."/>
            <person name="Babiker R."/>
            <person name="Drula E."/>
            <person name="Ayuso-Fernandez I."/>
            <person name="Pacheco R."/>
            <person name="Padilla G."/>
            <person name="Ferreira P."/>
            <person name="Barriuso J."/>
            <person name="Kellner H."/>
            <person name="Castanera R."/>
            <person name="Alfaro M."/>
            <person name="Ramirez L."/>
            <person name="Pisabarro A.G."/>
            <person name="Kuo A."/>
            <person name="Tritt A."/>
            <person name="Lipzen A."/>
            <person name="He G."/>
            <person name="Yan M."/>
            <person name="Ng V."/>
            <person name="Cullen D."/>
            <person name="Martin F."/>
            <person name="Rosso M.-N."/>
            <person name="Henrissat B."/>
            <person name="Hibbett D."/>
            <person name="Martinez A.T."/>
            <person name="Grigoriev I.V."/>
        </authorList>
    </citation>
    <scope>NUCLEOTIDE SEQUENCE</scope>
    <source>
        <strain evidence="1">AH 44721</strain>
    </source>
</reference>
<evidence type="ECO:0000313" key="2">
    <source>
        <dbReference type="Proteomes" id="UP000724874"/>
    </source>
</evidence>
<name>A0A9P5NCD4_GYMJU</name>
<proteinExistence type="predicted"/>
<evidence type="ECO:0000313" key="1">
    <source>
        <dbReference type="EMBL" id="KAF8881710.1"/>
    </source>
</evidence>
<sequence>MGAHIILCLAPCHPGFPWDPNRRRTCSRYRGWVYTLDSTFRKIWLRFRFSFTARSASLVRGGSAKFCLETI</sequence>
<accession>A0A9P5NCD4</accession>
<dbReference type="Proteomes" id="UP000724874">
    <property type="component" value="Unassembled WGS sequence"/>
</dbReference>
<protein>
    <submittedName>
        <fullName evidence="1">Uncharacterized protein</fullName>
    </submittedName>
</protein>
<dbReference type="AlphaFoldDB" id="A0A9P5NCD4"/>
<keyword evidence="2" id="KW-1185">Reference proteome</keyword>
<comment type="caution">
    <text evidence="1">The sequence shown here is derived from an EMBL/GenBank/DDBJ whole genome shotgun (WGS) entry which is preliminary data.</text>
</comment>